<dbReference type="InterPro" id="IPR036812">
    <property type="entry name" value="NAD(P)_OxRdtase_dom_sf"/>
</dbReference>
<protein>
    <submittedName>
        <fullName evidence="2">Aldo/keto reductase</fullName>
    </submittedName>
</protein>
<dbReference type="Pfam" id="PF00248">
    <property type="entry name" value="Aldo_ket_red"/>
    <property type="match status" value="1"/>
</dbReference>
<dbReference type="Gene3D" id="3.20.20.100">
    <property type="entry name" value="NADP-dependent oxidoreductase domain"/>
    <property type="match status" value="1"/>
</dbReference>
<dbReference type="InterPro" id="IPR023210">
    <property type="entry name" value="NADP_OxRdtase_dom"/>
</dbReference>
<comment type="caution">
    <text evidence="2">The sequence shown here is derived from an EMBL/GenBank/DDBJ whole genome shotgun (WGS) entry which is preliminary data.</text>
</comment>
<dbReference type="InterPro" id="IPR020471">
    <property type="entry name" value="AKR"/>
</dbReference>
<organism evidence="2 3">
    <name type="scientific">Terrimonas ginsenosidimutans</name>
    <dbReference type="NCBI Taxonomy" id="2908004"/>
    <lineage>
        <taxon>Bacteria</taxon>
        <taxon>Pseudomonadati</taxon>
        <taxon>Bacteroidota</taxon>
        <taxon>Chitinophagia</taxon>
        <taxon>Chitinophagales</taxon>
        <taxon>Chitinophagaceae</taxon>
        <taxon>Terrimonas</taxon>
    </lineage>
</organism>
<keyword evidence="3" id="KW-1185">Reference proteome</keyword>
<dbReference type="Proteomes" id="UP001165367">
    <property type="component" value="Unassembled WGS sequence"/>
</dbReference>
<feature type="domain" description="NADP-dependent oxidoreductase" evidence="1">
    <location>
        <begin position="18"/>
        <end position="287"/>
    </location>
</feature>
<evidence type="ECO:0000313" key="2">
    <source>
        <dbReference type="EMBL" id="MCG2616351.1"/>
    </source>
</evidence>
<dbReference type="InterPro" id="IPR050523">
    <property type="entry name" value="AKR_Detox_Biosynth"/>
</dbReference>
<dbReference type="PANTHER" id="PTHR43364:SF1">
    <property type="entry name" value="OXIDOREDUCTASE YDHF"/>
    <property type="match status" value="1"/>
</dbReference>
<sequence length="304" mass="34168">MQKIYLSDSGPKVSPAVYGFWRWEDTSASGVTAMEKLINLCLELGINTFDHADIYGGYQCEELFGNVMKQKSFRREDVVLFSKCGVNLPHPARPDIRVKYYDTSATHILKSVDSSLQKLRTDYIDIFLLDQLDPLSDLEETALALERLRTSGKIRNIGVANFSVFQHQLLASYLRVPIVTNHIDLNLLNTTALDNGQIDYIKQRYMRPIAAAPLAGGRIENGTDPVALRVNYKLDEIGKKYGANLESIAVAWLIKLGALPLIGTLKEQRIRNIVKAFEIQLDRQDWYDLYITSKGEEAPAAGAE</sequence>
<dbReference type="PANTHER" id="PTHR43364">
    <property type="entry name" value="NADH-SPECIFIC METHYLGLYOXAL REDUCTASE-RELATED"/>
    <property type="match status" value="1"/>
</dbReference>
<dbReference type="EMBL" id="JAKLTR010000013">
    <property type="protein sequence ID" value="MCG2616351.1"/>
    <property type="molecule type" value="Genomic_DNA"/>
</dbReference>
<dbReference type="PRINTS" id="PR00069">
    <property type="entry name" value="ALDKETRDTASE"/>
</dbReference>
<dbReference type="RefSeq" id="WP_237874889.1">
    <property type="nucleotide sequence ID" value="NZ_JAKLTR010000013.1"/>
</dbReference>
<gene>
    <name evidence="2" type="ORF">LZZ85_18775</name>
</gene>
<proteinExistence type="predicted"/>
<name>A0ABS9KVJ8_9BACT</name>
<evidence type="ECO:0000313" key="3">
    <source>
        <dbReference type="Proteomes" id="UP001165367"/>
    </source>
</evidence>
<dbReference type="SUPFAM" id="SSF51430">
    <property type="entry name" value="NAD(P)-linked oxidoreductase"/>
    <property type="match status" value="1"/>
</dbReference>
<evidence type="ECO:0000259" key="1">
    <source>
        <dbReference type="Pfam" id="PF00248"/>
    </source>
</evidence>
<accession>A0ABS9KVJ8</accession>
<reference evidence="2" key="1">
    <citation type="submission" date="2022-01" db="EMBL/GenBank/DDBJ databases">
        <authorList>
            <person name="Jo J.-H."/>
            <person name="Im W.-T."/>
        </authorList>
    </citation>
    <scope>NUCLEOTIDE SEQUENCE</scope>
    <source>
        <strain evidence="2">NA20</strain>
    </source>
</reference>